<feature type="coiled-coil region" evidence="1">
    <location>
        <begin position="106"/>
        <end position="133"/>
    </location>
</feature>
<evidence type="ECO:0000259" key="3">
    <source>
        <dbReference type="Pfam" id="PF12774"/>
    </source>
</evidence>
<organism evidence="4 5">
    <name type="scientific">Stichopus japonicus</name>
    <name type="common">Sea cucumber</name>
    <dbReference type="NCBI Taxonomy" id="307972"/>
    <lineage>
        <taxon>Eukaryota</taxon>
        <taxon>Metazoa</taxon>
        <taxon>Echinodermata</taxon>
        <taxon>Eleutherozoa</taxon>
        <taxon>Echinozoa</taxon>
        <taxon>Holothuroidea</taxon>
        <taxon>Aspidochirotacea</taxon>
        <taxon>Aspidochirotida</taxon>
        <taxon>Stichopodidae</taxon>
        <taxon>Apostichopus</taxon>
    </lineage>
</organism>
<reference evidence="4 5" key="1">
    <citation type="journal article" date="2017" name="PLoS Biol.">
        <title>The sea cucumber genome provides insights into morphological evolution and visceral regeneration.</title>
        <authorList>
            <person name="Zhang X."/>
            <person name="Sun L."/>
            <person name="Yuan J."/>
            <person name="Sun Y."/>
            <person name="Gao Y."/>
            <person name="Zhang L."/>
            <person name="Li S."/>
            <person name="Dai H."/>
            <person name="Hamel J.F."/>
            <person name="Liu C."/>
            <person name="Yu Y."/>
            <person name="Liu S."/>
            <person name="Lin W."/>
            <person name="Guo K."/>
            <person name="Jin S."/>
            <person name="Xu P."/>
            <person name="Storey K.B."/>
            <person name="Huan P."/>
            <person name="Zhang T."/>
            <person name="Zhou Y."/>
            <person name="Zhang J."/>
            <person name="Lin C."/>
            <person name="Li X."/>
            <person name="Xing L."/>
            <person name="Huo D."/>
            <person name="Sun M."/>
            <person name="Wang L."/>
            <person name="Mercier A."/>
            <person name="Li F."/>
            <person name="Yang H."/>
            <person name="Xiang J."/>
        </authorList>
    </citation>
    <scope>NUCLEOTIDE SEQUENCE [LARGE SCALE GENOMIC DNA]</scope>
    <source>
        <strain evidence="4">Shaxun</strain>
        <tissue evidence="4">Muscle</tissue>
    </source>
</reference>
<dbReference type="STRING" id="307972.A0A2G8K8E6"/>
<sequence>MSALVNPVTPSPAFASWWKHFENSVKSTVGSLLNTCLESRLREDRLSNPENILEELAALETSAGNSPEERNLQQAVKQSFSHWLLRFPAQCVLVAEGVLWFRQMGMVLASGEKEQLERAKDQLQNRLKQYTSVLRDNVHLYLSSQSRARLHILLSNLIMQTLHYKEIVQGLLKLSDVSDKSFDWKKVLKYSLDMSSILCAKHDEKQEGKTQTITGYVFGPCHVNQLDSSFAYDYEYLGPNLRVVTTPLTDRCHLAMVMAMKQFECGTVVGPTSSGKTESIKDLAEVMNKQIRSWVEISSLWTAQTSPVSKCLVIWLLSVFARQLQHIFHAYQVLSNRSFDQNYETRGKSSVKNLRRHSVTTLLPTTAEKDENSSQKSRKKIFITSEEADIDELKNKSRGRRHSIVRGRQVSVTDHYHTSNDPVPLFINRPKSGLDATDLNGHTGLSGHTRDLVDMFRVSRTPGFGFKAVLSFTDIVCSENPDCHLDLRVLKSVTDVAALRMYSKRNVYELTGRGSSQNGSTPSVGLPADLTTETDLTDIFEQDELHKEENALVYAIQLHLLPRLNDRHQLQAVKELLRCVFPWGGGGPRPSTGGQEHDPVLLDAIQNQFVADKLQATPQHVNKGIDVWYARISSRPYPRANNG</sequence>
<evidence type="ECO:0000313" key="4">
    <source>
        <dbReference type="EMBL" id="PIK44245.1"/>
    </source>
</evidence>
<dbReference type="InterPro" id="IPR026983">
    <property type="entry name" value="DHC"/>
</dbReference>
<proteinExistence type="predicted"/>
<feature type="domain" description="Dynein heavy chain hydrolytic ATP-binding dynein motor region" evidence="3">
    <location>
        <begin position="232"/>
        <end position="291"/>
    </location>
</feature>
<gene>
    <name evidence="4" type="ORF">BSL78_18888</name>
</gene>
<keyword evidence="1" id="KW-0175">Coiled coil</keyword>
<dbReference type="GO" id="GO:0030286">
    <property type="term" value="C:dynein complex"/>
    <property type="evidence" value="ECO:0007669"/>
    <property type="project" value="InterPro"/>
</dbReference>
<dbReference type="GO" id="GO:0045505">
    <property type="term" value="F:dynein intermediate chain binding"/>
    <property type="evidence" value="ECO:0007669"/>
    <property type="project" value="InterPro"/>
</dbReference>
<evidence type="ECO:0000256" key="2">
    <source>
        <dbReference type="SAM" id="MobiDB-lite"/>
    </source>
</evidence>
<dbReference type="GO" id="GO:0007018">
    <property type="term" value="P:microtubule-based movement"/>
    <property type="evidence" value="ECO:0007669"/>
    <property type="project" value="InterPro"/>
</dbReference>
<dbReference type="GO" id="GO:0005524">
    <property type="term" value="F:ATP binding"/>
    <property type="evidence" value="ECO:0007669"/>
    <property type="project" value="InterPro"/>
</dbReference>
<dbReference type="Gene3D" id="1.20.58.1120">
    <property type="match status" value="1"/>
</dbReference>
<dbReference type="InterPro" id="IPR035699">
    <property type="entry name" value="AAA_6"/>
</dbReference>
<dbReference type="AlphaFoldDB" id="A0A2G8K8E6"/>
<dbReference type="GO" id="GO:0051959">
    <property type="term" value="F:dynein light intermediate chain binding"/>
    <property type="evidence" value="ECO:0007669"/>
    <property type="project" value="InterPro"/>
</dbReference>
<dbReference type="PANTHER" id="PTHR45703:SF36">
    <property type="entry name" value="DYNEIN HEAVY CHAIN, CYTOPLASMIC"/>
    <property type="match status" value="1"/>
</dbReference>
<evidence type="ECO:0000256" key="1">
    <source>
        <dbReference type="SAM" id="Coils"/>
    </source>
</evidence>
<comment type="caution">
    <text evidence="4">The sequence shown here is derived from an EMBL/GenBank/DDBJ whole genome shotgun (WGS) entry which is preliminary data.</text>
</comment>
<keyword evidence="5" id="KW-1185">Reference proteome</keyword>
<name>A0A2G8K8E6_STIJA</name>
<protein>
    <recommendedName>
        <fullName evidence="3">Dynein heavy chain hydrolytic ATP-binding dynein motor region domain-containing protein</fullName>
    </recommendedName>
</protein>
<dbReference type="Gene3D" id="3.40.50.300">
    <property type="entry name" value="P-loop containing nucleotide triphosphate hydrolases"/>
    <property type="match status" value="1"/>
</dbReference>
<accession>A0A2G8K8E6</accession>
<dbReference type="EMBL" id="MRZV01000787">
    <property type="protein sequence ID" value="PIK44245.1"/>
    <property type="molecule type" value="Genomic_DNA"/>
</dbReference>
<dbReference type="InterPro" id="IPR027417">
    <property type="entry name" value="P-loop_NTPase"/>
</dbReference>
<dbReference type="OrthoDB" id="424310at2759"/>
<feature type="region of interest" description="Disordered" evidence="2">
    <location>
        <begin position="357"/>
        <end position="378"/>
    </location>
</feature>
<dbReference type="PANTHER" id="PTHR45703">
    <property type="entry name" value="DYNEIN HEAVY CHAIN"/>
    <property type="match status" value="1"/>
</dbReference>
<dbReference type="Pfam" id="PF12774">
    <property type="entry name" value="AAA_6"/>
    <property type="match status" value="1"/>
</dbReference>
<evidence type="ECO:0000313" key="5">
    <source>
        <dbReference type="Proteomes" id="UP000230750"/>
    </source>
</evidence>
<dbReference type="Proteomes" id="UP000230750">
    <property type="component" value="Unassembled WGS sequence"/>
</dbReference>